<dbReference type="PANTHER" id="PTHR39428">
    <property type="entry name" value="F420H(2)-DEPENDENT QUINONE REDUCTASE RV1261C"/>
    <property type="match status" value="1"/>
</dbReference>
<dbReference type="GO" id="GO:0016491">
    <property type="term" value="F:oxidoreductase activity"/>
    <property type="evidence" value="ECO:0007669"/>
    <property type="project" value="InterPro"/>
</dbReference>
<dbReference type="InterPro" id="IPR012349">
    <property type="entry name" value="Split_barrel_FMN-bd"/>
</dbReference>
<reference evidence="3 4" key="1">
    <citation type="submission" date="2017-08" db="EMBL/GenBank/DDBJ databases">
        <title>The complete genome sequence of Nocardiopsis gilva YIM 90087.</title>
        <authorList>
            <person name="Yin M."/>
            <person name="Tang S."/>
        </authorList>
    </citation>
    <scope>NUCLEOTIDE SEQUENCE [LARGE SCALE GENOMIC DNA]</scope>
    <source>
        <strain evidence="3 4">YIM 90087</strain>
    </source>
</reference>
<dbReference type="PANTHER" id="PTHR39428:SF3">
    <property type="entry name" value="DEAZAFLAVIN-DEPENDENT NITROREDUCTASE"/>
    <property type="match status" value="1"/>
</dbReference>
<dbReference type="RefSeq" id="WP_017616627.1">
    <property type="nucleotide sequence ID" value="NZ_ANBG01000008.1"/>
</dbReference>
<dbReference type="KEGG" id="ngv:CDO52_13855"/>
<dbReference type="SUPFAM" id="SSF50475">
    <property type="entry name" value="FMN-binding split barrel"/>
    <property type="match status" value="1"/>
</dbReference>
<keyword evidence="4" id="KW-1185">Reference proteome</keyword>
<dbReference type="Pfam" id="PF04075">
    <property type="entry name" value="F420H2_quin_red"/>
    <property type="match status" value="1"/>
</dbReference>
<dbReference type="GO" id="GO:0070967">
    <property type="term" value="F:coenzyme F420 binding"/>
    <property type="evidence" value="ECO:0007669"/>
    <property type="project" value="TreeGrafter"/>
</dbReference>
<organism evidence="3 4">
    <name type="scientific">Nocardiopsis gilva YIM 90087</name>
    <dbReference type="NCBI Taxonomy" id="1235441"/>
    <lineage>
        <taxon>Bacteria</taxon>
        <taxon>Bacillati</taxon>
        <taxon>Actinomycetota</taxon>
        <taxon>Actinomycetes</taxon>
        <taxon>Streptosporangiales</taxon>
        <taxon>Nocardiopsidaceae</taxon>
        <taxon>Nocardiopsis</taxon>
    </lineage>
</organism>
<comment type="similarity">
    <text evidence="1">Belongs to the F420H(2)-dependent quinone reductase family.</text>
</comment>
<proteinExistence type="inferred from homology"/>
<dbReference type="NCBIfam" id="TIGR00026">
    <property type="entry name" value="hi_GC_TIGR00026"/>
    <property type="match status" value="1"/>
</dbReference>
<evidence type="ECO:0000313" key="4">
    <source>
        <dbReference type="Proteomes" id="UP000215005"/>
    </source>
</evidence>
<dbReference type="EMBL" id="CP022753">
    <property type="protein sequence ID" value="ASU83724.1"/>
    <property type="molecule type" value="Genomic_DNA"/>
</dbReference>
<dbReference type="InterPro" id="IPR004378">
    <property type="entry name" value="F420H2_quin_Rdtase"/>
</dbReference>
<evidence type="ECO:0000313" key="3">
    <source>
        <dbReference type="EMBL" id="ASU83724.1"/>
    </source>
</evidence>
<accession>A0A223S6H8</accession>
<dbReference type="GO" id="GO:0005886">
    <property type="term" value="C:plasma membrane"/>
    <property type="evidence" value="ECO:0007669"/>
    <property type="project" value="TreeGrafter"/>
</dbReference>
<dbReference type="AlphaFoldDB" id="A0A223S6H8"/>
<protein>
    <submittedName>
        <fullName evidence="3">Nitroreductase family deazaflavin-dependent oxidoreductase</fullName>
    </submittedName>
</protein>
<name>A0A223S6H8_9ACTN</name>
<dbReference type="Gene3D" id="2.30.110.10">
    <property type="entry name" value="Electron Transport, Fmn-binding Protein, Chain A"/>
    <property type="match status" value="1"/>
</dbReference>
<evidence type="ECO:0000256" key="2">
    <source>
        <dbReference type="ARBA" id="ARBA00049106"/>
    </source>
</evidence>
<comment type="catalytic activity">
    <reaction evidence="2">
        <text>oxidized coenzyme F420-(gamma-L-Glu)(n) + a quinol + H(+) = reduced coenzyme F420-(gamma-L-Glu)(n) + a quinone</text>
        <dbReference type="Rhea" id="RHEA:39663"/>
        <dbReference type="Rhea" id="RHEA-COMP:12939"/>
        <dbReference type="Rhea" id="RHEA-COMP:14378"/>
        <dbReference type="ChEBI" id="CHEBI:15378"/>
        <dbReference type="ChEBI" id="CHEBI:24646"/>
        <dbReference type="ChEBI" id="CHEBI:132124"/>
        <dbReference type="ChEBI" id="CHEBI:133980"/>
        <dbReference type="ChEBI" id="CHEBI:139511"/>
    </reaction>
</comment>
<gene>
    <name evidence="3" type="ORF">CDO52_13855</name>
</gene>
<dbReference type="OrthoDB" id="8225825at2"/>
<dbReference type="Proteomes" id="UP000215005">
    <property type="component" value="Chromosome"/>
</dbReference>
<sequence>MLFGKEHVERYQATDGEEGHDWVKGTTVLLLTTTGRKTGKRYTTPLIYRSDGADFVVVASNGGAPDSPSWYKNLTAHPEVGVQVKGDRFTAHARTASTQEKARLWPLMAEVWPDYDNYQAKTDRPIPVVILQRAE</sequence>
<evidence type="ECO:0000256" key="1">
    <source>
        <dbReference type="ARBA" id="ARBA00008710"/>
    </source>
</evidence>